<feature type="domain" description="Ig-like" evidence="6">
    <location>
        <begin position="31"/>
        <end position="112"/>
    </location>
</feature>
<keyword evidence="4" id="KW-1133">Transmembrane helix</keyword>
<gene>
    <name evidence="7" type="ORF">UPYG_G00000540</name>
</gene>
<dbReference type="PANTHER" id="PTHR11481">
    <property type="entry name" value="IMMUNOGLOBULIN FC RECEPTOR"/>
    <property type="match status" value="1"/>
</dbReference>
<feature type="signal peptide" evidence="5">
    <location>
        <begin position="1"/>
        <end position="23"/>
    </location>
</feature>
<evidence type="ECO:0000256" key="4">
    <source>
        <dbReference type="SAM" id="Phobius"/>
    </source>
</evidence>
<proteinExistence type="predicted"/>
<dbReference type="PROSITE" id="PS50835">
    <property type="entry name" value="IG_LIKE"/>
    <property type="match status" value="8"/>
</dbReference>
<dbReference type="InterPro" id="IPR003598">
    <property type="entry name" value="Ig_sub2"/>
</dbReference>
<evidence type="ECO:0000256" key="1">
    <source>
        <dbReference type="ARBA" id="ARBA00022729"/>
    </source>
</evidence>
<dbReference type="CDD" id="cd00096">
    <property type="entry name" value="Ig"/>
    <property type="match status" value="1"/>
</dbReference>
<feature type="domain" description="Ig-like" evidence="6">
    <location>
        <begin position="306"/>
        <end position="389"/>
    </location>
</feature>
<keyword evidence="4" id="KW-0472">Membrane</keyword>
<feature type="domain" description="Ig-like" evidence="6">
    <location>
        <begin position="488"/>
        <end position="574"/>
    </location>
</feature>
<feature type="domain" description="Ig-like" evidence="6">
    <location>
        <begin position="395"/>
        <end position="482"/>
    </location>
</feature>
<evidence type="ECO:0000313" key="7">
    <source>
        <dbReference type="EMBL" id="KAL1020477.1"/>
    </source>
</evidence>
<feature type="chain" id="PRO_5044819425" description="Ig-like domain-containing protein" evidence="5">
    <location>
        <begin position="24"/>
        <end position="887"/>
    </location>
</feature>
<dbReference type="Gene3D" id="2.60.40.10">
    <property type="entry name" value="Immunoglobulins"/>
    <property type="match status" value="8"/>
</dbReference>
<dbReference type="SUPFAM" id="SSF48726">
    <property type="entry name" value="Immunoglobulin"/>
    <property type="match status" value="8"/>
</dbReference>
<evidence type="ECO:0000256" key="5">
    <source>
        <dbReference type="SAM" id="SignalP"/>
    </source>
</evidence>
<dbReference type="SMART" id="SM00408">
    <property type="entry name" value="IGc2"/>
    <property type="match status" value="7"/>
</dbReference>
<accession>A0ABD0XJ21</accession>
<feature type="domain" description="Ig-like" evidence="6">
    <location>
        <begin position="210"/>
        <end position="295"/>
    </location>
</feature>
<dbReference type="InterPro" id="IPR050488">
    <property type="entry name" value="Ig_Fc_receptor"/>
</dbReference>
<comment type="caution">
    <text evidence="7">The sequence shown here is derived from an EMBL/GenBank/DDBJ whole genome shotgun (WGS) entry which is preliminary data.</text>
</comment>
<feature type="domain" description="Ig-like" evidence="6">
    <location>
        <begin position="580"/>
        <end position="667"/>
    </location>
</feature>
<keyword evidence="1 5" id="KW-0732">Signal</keyword>
<dbReference type="SMART" id="SM00409">
    <property type="entry name" value="IG"/>
    <property type="match status" value="8"/>
</dbReference>
<dbReference type="InterPro" id="IPR036179">
    <property type="entry name" value="Ig-like_dom_sf"/>
</dbReference>
<dbReference type="Pfam" id="PF13927">
    <property type="entry name" value="Ig_3"/>
    <property type="match status" value="7"/>
</dbReference>
<reference evidence="7 8" key="1">
    <citation type="submission" date="2024-06" db="EMBL/GenBank/DDBJ databases">
        <authorList>
            <person name="Pan Q."/>
            <person name="Wen M."/>
            <person name="Jouanno E."/>
            <person name="Zahm M."/>
            <person name="Klopp C."/>
            <person name="Cabau C."/>
            <person name="Louis A."/>
            <person name="Berthelot C."/>
            <person name="Parey E."/>
            <person name="Roest Crollius H."/>
            <person name="Montfort J."/>
            <person name="Robinson-Rechavi M."/>
            <person name="Bouchez O."/>
            <person name="Lampietro C."/>
            <person name="Lopez Roques C."/>
            <person name="Donnadieu C."/>
            <person name="Postlethwait J."/>
            <person name="Bobe J."/>
            <person name="Verreycken H."/>
            <person name="Guiguen Y."/>
        </authorList>
    </citation>
    <scope>NUCLEOTIDE SEQUENCE [LARGE SCALE GENOMIC DNA]</scope>
    <source>
        <strain evidence="7">Up_M1</strain>
        <tissue evidence="7">Testis</tissue>
    </source>
</reference>
<keyword evidence="4" id="KW-0812">Transmembrane</keyword>
<evidence type="ECO:0000256" key="2">
    <source>
        <dbReference type="ARBA" id="ARBA00023157"/>
    </source>
</evidence>
<dbReference type="Proteomes" id="UP001557470">
    <property type="component" value="Unassembled WGS sequence"/>
</dbReference>
<feature type="transmembrane region" description="Helical" evidence="4">
    <location>
        <begin position="771"/>
        <end position="796"/>
    </location>
</feature>
<feature type="domain" description="Ig-like" evidence="6">
    <location>
        <begin position="121"/>
        <end position="202"/>
    </location>
</feature>
<dbReference type="InterPro" id="IPR013783">
    <property type="entry name" value="Ig-like_fold"/>
</dbReference>
<feature type="region of interest" description="Disordered" evidence="3">
    <location>
        <begin position="853"/>
        <end position="887"/>
    </location>
</feature>
<evidence type="ECO:0000313" key="8">
    <source>
        <dbReference type="Proteomes" id="UP001557470"/>
    </source>
</evidence>
<dbReference type="InterPro" id="IPR003599">
    <property type="entry name" value="Ig_sub"/>
</dbReference>
<keyword evidence="8" id="KW-1185">Reference proteome</keyword>
<evidence type="ECO:0000256" key="3">
    <source>
        <dbReference type="SAM" id="MobiDB-lite"/>
    </source>
</evidence>
<name>A0ABD0XJ21_UMBPY</name>
<dbReference type="AlphaFoldDB" id="A0ABD0XJ21"/>
<evidence type="ECO:0000259" key="6">
    <source>
        <dbReference type="PROSITE" id="PS50835"/>
    </source>
</evidence>
<protein>
    <recommendedName>
        <fullName evidence="6">Ig-like domain-containing protein</fullName>
    </recommendedName>
</protein>
<keyword evidence="2" id="KW-1015">Disulfide bond</keyword>
<dbReference type="EMBL" id="JAGEUA010000001">
    <property type="protein sequence ID" value="KAL1020477.1"/>
    <property type="molecule type" value="Genomic_DNA"/>
</dbReference>
<dbReference type="PANTHER" id="PTHR11481:SF112">
    <property type="entry name" value="FC RECEPTOR-LIKE PROTEIN 4-RELATED"/>
    <property type="match status" value="1"/>
</dbReference>
<sequence>MCLQAVQLIFLVLTDFSSLLCSAQDVEKVTPKVSLQGLAGQWYSGESITFLCSAQGTNSSRWHYVWFKDSQRTQQSDLYSYTLNSAGLKDSGKYSCRAKEAERLSVISNSISITIIEPPVPNLSVQSGWYDVFPSETVELNCGLQDASTAWVYKWSRDDQDLSEKGATLSISSATQTHSGTYQCSTSLPERPATTKHSYKLSVSIYPNQPVAVLFQDGGLRVMYVGEKVSLSCWVTQSSGWQYVWYKDSQRTQLPNPASSQTTYTISSAGLKDSGTYWCRATRGKTPFYSEYSHTVLLKVEEPPVPNLSVQSGWLDVFPSETVELNCGLQDASTAWVYKWSRDDQDLSEKGATLSISSVTQTHSGTYQCSTSLPDRPATTKLSNKLSLSMYPKQPVALLLQDGGFRVMYVGEKVSFSCGVNEFSGWQYVWYKDSQETQVPNPASSQTTYTIRSAGLKDSGTYWCRSTRGKTPFYSEYSKAVMLEVKEPPVPILSVQSGWLDVFPSETVELNCGLQDASKAWVFKWSRDDLDLSDEGATLSISSATQTHSGIYQCSTSLPKRPATTKRSNKLPVSMYPKQPVAFLLQDGGLRVMYVGEKVSFSCGVNESSGWQYVWYKDSQRTQLPNPASSQTTYTISSAGLKDSGTYWCRATRGKTPFYSEYSKAVLLEVKVRPWAVVTLETGWEEVWSTNSLVLKCDVRGSPDNETWNYIWYQDDKPVTPSGGEQSYTVTSANDPNQSLYTCKGNRTERPTYTTHSEPFKTKNLVLKRKVLLSISGCLFFGIIAVFIGCILIRFIRKPVEQSKITQPDLFMSKGQLKSYMPSPLAEYVTEQDLQIKDTDDDEAASGRVICSETTPLPISDIEDPVMSSGPPEEEMQSGGMLSFTSP</sequence>
<organism evidence="7 8">
    <name type="scientific">Umbra pygmaea</name>
    <name type="common">Eastern mudminnow</name>
    <dbReference type="NCBI Taxonomy" id="75934"/>
    <lineage>
        <taxon>Eukaryota</taxon>
        <taxon>Metazoa</taxon>
        <taxon>Chordata</taxon>
        <taxon>Craniata</taxon>
        <taxon>Vertebrata</taxon>
        <taxon>Euteleostomi</taxon>
        <taxon>Actinopterygii</taxon>
        <taxon>Neopterygii</taxon>
        <taxon>Teleostei</taxon>
        <taxon>Protacanthopterygii</taxon>
        <taxon>Esociformes</taxon>
        <taxon>Umbridae</taxon>
        <taxon>Umbra</taxon>
    </lineage>
</organism>
<dbReference type="InterPro" id="IPR007110">
    <property type="entry name" value="Ig-like_dom"/>
</dbReference>
<feature type="domain" description="Ig-like" evidence="6">
    <location>
        <begin position="674"/>
        <end position="754"/>
    </location>
</feature>